<feature type="compositionally biased region" description="Basic residues" evidence="1">
    <location>
        <begin position="59"/>
        <end position="70"/>
    </location>
</feature>
<reference evidence="2" key="1">
    <citation type="submission" date="2020-01" db="EMBL/GenBank/DDBJ databases">
        <authorList>
            <person name="Mishra B."/>
        </authorList>
    </citation>
    <scope>NUCLEOTIDE SEQUENCE [LARGE SCALE GENOMIC DNA]</scope>
</reference>
<proteinExistence type="predicted"/>
<feature type="region of interest" description="Disordered" evidence="1">
    <location>
        <begin position="1"/>
        <end position="96"/>
    </location>
</feature>
<name>A0A6D2I8H8_9BRAS</name>
<dbReference type="Proteomes" id="UP000467841">
    <property type="component" value="Unassembled WGS sequence"/>
</dbReference>
<protein>
    <submittedName>
        <fullName evidence="2">Uncharacterized protein</fullName>
    </submittedName>
</protein>
<dbReference type="AlphaFoldDB" id="A0A6D2I8H8"/>
<gene>
    <name evidence="2" type="ORF">MERR_LOCUS11266</name>
</gene>
<evidence type="ECO:0000256" key="1">
    <source>
        <dbReference type="SAM" id="MobiDB-lite"/>
    </source>
</evidence>
<evidence type="ECO:0000313" key="2">
    <source>
        <dbReference type="EMBL" id="CAA7024031.1"/>
    </source>
</evidence>
<keyword evidence="3" id="KW-1185">Reference proteome</keyword>
<sequence length="96" mass="10401">MVAQTSGGSGESGGSGGFEGFTGEDGERGARDKETFTGSDSKRPSQRRGCIDDTMKKLVGNRRRRGRRTRFQPASAATKRNSGFWGARRTDGRREG</sequence>
<feature type="compositionally biased region" description="Basic and acidic residues" evidence="1">
    <location>
        <begin position="25"/>
        <end position="56"/>
    </location>
</feature>
<organism evidence="2 3">
    <name type="scientific">Microthlaspi erraticum</name>
    <dbReference type="NCBI Taxonomy" id="1685480"/>
    <lineage>
        <taxon>Eukaryota</taxon>
        <taxon>Viridiplantae</taxon>
        <taxon>Streptophyta</taxon>
        <taxon>Embryophyta</taxon>
        <taxon>Tracheophyta</taxon>
        <taxon>Spermatophyta</taxon>
        <taxon>Magnoliopsida</taxon>
        <taxon>eudicotyledons</taxon>
        <taxon>Gunneridae</taxon>
        <taxon>Pentapetalae</taxon>
        <taxon>rosids</taxon>
        <taxon>malvids</taxon>
        <taxon>Brassicales</taxon>
        <taxon>Brassicaceae</taxon>
        <taxon>Coluteocarpeae</taxon>
        <taxon>Microthlaspi</taxon>
    </lineage>
</organism>
<evidence type="ECO:0000313" key="3">
    <source>
        <dbReference type="Proteomes" id="UP000467841"/>
    </source>
</evidence>
<comment type="caution">
    <text evidence="2">The sequence shown here is derived from an EMBL/GenBank/DDBJ whole genome shotgun (WGS) entry which is preliminary data.</text>
</comment>
<accession>A0A6D2I8H8</accession>
<feature type="compositionally biased region" description="Gly residues" evidence="1">
    <location>
        <begin position="7"/>
        <end position="20"/>
    </location>
</feature>
<dbReference type="EMBL" id="CACVBM020000854">
    <property type="protein sequence ID" value="CAA7024031.1"/>
    <property type="molecule type" value="Genomic_DNA"/>
</dbReference>